<keyword evidence="5" id="KW-0862">Zinc</keyword>
<dbReference type="Pfam" id="PF00753">
    <property type="entry name" value="Lactamase_B"/>
    <property type="match status" value="1"/>
</dbReference>
<reference evidence="7 8" key="1">
    <citation type="submission" date="2020-03" db="EMBL/GenBank/DDBJ databases">
        <title>Whole genome sequencing of clinical and environmental type strains of Ochrobactrum.</title>
        <authorList>
            <person name="Dharne M."/>
        </authorList>
    </citation>
    <scope>NUCLEOTIDE SEQUENCE [LARGE SCALE GENOMIC DNA]</scope>
    <source>
        <strain evidence="7 8">CIP 109452</strain>
    </source>
</reference>
<evidence type="ECO:0000313" key="8">
    <source>
        <dbReference type="Proteomes" id="UP000704467"/>
    </source>
</evidence>
<feature type="domain" description="Metallo-beta-lactamase" evidence="6">
    <location>
        <begin position="65"/>
        <end position="265"/>
    </location>
</feature>
<dbReference type="SMART" id="SM00849">
    <property type="entry name" value="Lactamase_B"/>
    <property type="match status" value="1"/>
</dbReference>
<dbReference type="PANTHER" id="PTHR42978:SF7">
    <property type="entry name" value="METALLO-HYDROLASE RV2300C-RELATED"/>
    <property type="match status" value="1"/>
</dbReference>
<evidence type="ECO:0000256" key="1">
    <source>
        <dbReference type="ARBA" id="ARBA00001947"/>
    </source>
</evidence>
<keyword evidence="4" id="KW-0378">Hydrolase</keyword>
<name>A0ABX1DMM5_9HYPH</name>
<sequence>MKLFGASTSNVLVGREDHGGADNGSDGEIVPFELYALRYATHGGRTIKDNFLHVSDPHESGADLDYFVWLARRGDEVFVIDTGFGQDAADARGRTLLRKPVDALALLGVDAGKVSQVVLTHLHYDHAGTLGDFPAAHFHLQVDEAGHATGPCMCDPKARAPFDVENIVAYIRSLYAGRIEFHRGDRELSPGFWLHAVPGHSAGLQAVRVYTARGWVVLASDATHFYANMEHRNPFPVLYDEASLIRGYARLTELAPSLDHIVPGHDPAVMQAYSAPSAELEGIVVRLDVAPSLRWEELAR</sequence>
<organism evidence="7 8">
    <name type="scientific">Brucella haematophila</name>
    <dbReference type="NCBI Taxonomy" id="419474"/>
    <lineage>
        <taxon>Bacteria</taxon>
        <taxon>Pseudomonadati</taxon>
        <taxon>Pseudomonadota</taxon>
        <taxon>Alphaproteobacteria</taxon>
        <taxon>Hyphomicrobiales</taxon>
        <taxon>Brucellaceae</taxon>
        <taxon>Brucella/Ochrobactrum group</taxon>
        <taxon>Brucella</taxon>
    </lineage>
</organism>
<dbReference type="InterPro" id="IPR051013">
    <property type="entry name" value="MBL_superfamily_lactonases"/>
</dbReference>
<evidence type="ECO:0000256" key="3">
    <source>
        <dbReference type="ARBA" id="ARBA00022723"/>
    </source>
</evidence>
<keyword evidence="8" id="KW-1185">Reference proteome</keyword>
<dbReference type="CDD" id="cd07729">
    <property type="entry name" value="AHL_lactonase_MBL-fold"/>
    <property type="match status" value="1"/>
</dbReference>
<accession>A0ABX1DMM5</accession>
<gene>
    <name evidence="7" type="ORF">HED55_16145</name>
</gene>
<evidence type="ECO:0000256" key="2">
    <source>
        <dbReference type="ARBA" id="ARBA00007749"/>
    </source>
</evidence>
<evidence type="ECO:0000313" key="7">
    <source>
        <dbReference type="EMBL" id="NKC04214.1"/>
    </source>
</evidence>
<comment type="similarity">
    <text evidence="2">Belongs to the metallo-beta-lactamase superfamily.</text>
</comment>
<dbReference type="InterPro" id="IPR036866">
    <property type="entry name" value="RibonucZ/Hydroxyglut_hydro"/>
</dbReference>
<evidence type="ECO:0000256" key="4">
    <source>
        <dbReference type="ARBA" id="ARBA00022801"/>
    </source>
</evidence>
<comment type="caution">
    <text evidence="7">The sequence shown here is derived from an EMBL/GenBank/DDBJ whole genome shotgun (WGS) entry which is preliminary data.</text>
</comment>
<keyword evidence="3" id="KW-0479">Metal-binding</keyword>
<dbReference type="Proteomes" id="UP000704467">
    <property type="component" value="Unassembled WGS sequence"/>
</dbReference>
<proteinExistence type="inferred from homology"/>
<evidence type="ECO:0000256" key="5">
    <source>
        <dbReference type="ARBA" id="ARBA00022833"/>
    </source>
</evidence>
<evidence type="ECO:0000259" key="6">
    <source>
        <dbReference type="SMART" id="SM00849"/>
    </source>
</evidence>
<comment type="cofactor">
    <cofactor evidence="1">
        <name>Zn(2+)</name>
        <dbReference type="ChEBI" id="CHEBI:29105"/>
    </cofactor>
</comment>
<dbReference type="PANTHER" id="PTHR42978">
    <property type="entry name" value="QUORUM-QUENCHING LACTONASE YTNP-RELATED-RELATED"/>
    <property type="match status" value="1"/>
</dbReference>
<dbReference type="InterPro" id="IPR001279">
    <property type="entry name" value="Metallo-B-lactamas"/>
</dbReference>
<dbReference type="SUPFAM" id="SSF56281">
    <property type="entry name" value="Metallo-hydrolase/oxidoreductase"/>
    <property type="match status" value="1"/>
</dbReference>
<protein>
    <submittedName>
        <fullName evidence="7">N-acyl homoserine lactonase family protein</fullName>
    </submittedName>
</protein>
<dbReference type="EMBL" id="JAAVLN010000002">
    <property type="protein sequence ID" value="NKC04214.1"/>
    <property type="molecule type" value="Genomic_DNA"/>
</dbReference>
<dbReference type="Gene3D" id="3.60.15.10">
    <property type="entry name" value="Ribonuclease Z/Hydroxyacylglutathione hydrolase-like"/>
    <property type="match status" value="1"/>
</dbReference>